<dbReference type="RefSeq" id="XP_009023990.1">
    <property type="nucleotide sequence ID" value="XM_009025742.1"/>
</dbReference>
<evidence type="ECO:0000256" key="4">
    <source>
        <dbReference type="ARBA" id="ARBA00023136"/>
    </source>
</evidence>
<dbReference type="GO" id="GO:0038023">
    <property type="term" value="F:signaling receptor activity"/>
    <property type="evidence" value="ECO:0000318"/>
    <property type="project" value="GO_Central"/>
</dbReference>
<dbReference type="GO" id="GO:0007165">
    <property type="term" value="P:signal transduction"/>
    <property type="evidence" value="ECO:0000318"/>
    <property type="project" value="GO_Central"/>
</dbReference>
<reference evidence="8" key="3">
    <citation type="submission" date="2015-06" db="UniProtKB">
        <authorList>
            <consortium name="EnsemblMetazoa"/>
        </authorList>
    </citation>
    <scope>IDENTIFICATION</scope>
</reference>
<dbReference type="PANTHER" id="PTHR44755:SF11">
    <property type="entry name" value="ATRIAL NATRIURETIC PEPTIDE RECEPTOR 3 ISOFORM X1"/>
    <property type="match status" value="1"/>
</dbReference>
<evidence type="ECO:0000256" key="2">
    <source>
        <dbReference type="ARBA" id="ARBA00022692"/>
    </source>
</evidence>
<evidence type="ECO:0000313" key="9">
    <source>
        <dbReference type="Proteomes" id="UP000015101"/>
    </source>
</evidence>
<proteinExistence type="predicted"/>
<feature type="region of interest" description="Disordered" evidence="5">
    <location>
        <begin position="284"/>
        <end position="309"/>
    </location>
</feature>
<feature type="compositionally biased region" description="Basic and acidic residues" evidence="5">
    <location>
        <begin position="295"/>
        <end position="308"/>
    </location>
</feature>
<dbReference type="EnsemblMetazoa" id="HelroT177574">
    <property type="protein sequence ID" value="HelroP177574"/>
    <property type="gene ID" value="HelroG177574"/>
</dbReference>
<dbReference type="eggNOG" id="KOG1023">
    <property type="taxonomic scope" value="Eukaryota"/>
</dbReference>
<feature type="domain" description="Receptor ligand binding region" evidence="6">
    <location>
        <begin position="137"/>
        <end position="254"/>
    </location>
</feature>
<dbReference type="GeneID" id="20206310"/>
<evidence type="ECO:0000259" key="6">
    <source>
        <dbReference type="Pfam" id="PF01094"/>
    </source>
</evidence>
<accession>T1FBW1</accession>
<sequence>MRTFLTPSQADGDYLCCECETNRTDLWFIEPGNIKSMKLQIDSDIKKLNYRNTSFTVKQIDETKVVRVLALLPSVRTIRTTSFLMALQRIAPAIDLAVQNVNTGVLPPYYQIVFKNVRIGFVSSLLKRLKTGGLFANKSKKDLKSLFKLEVVYRDDGCQGAKSLNHAVEFYKYDPVNAIIGPACDYAVASVARQCVFWNLPVLTGSGLAKDFGVSRLTEYSTLTRLGPRIDEIASIVLSIIRYYNWNKVAVVYELVGFPDITDKFCHFAAAGIKQLITSSEVVNHSSSPNHRHHDAGSHKQTSKDSESKGGIQYNHYDIANIHKFFKHDLPFIGSKYGIVVFRVNI</sequence>
<dbReference type="OrthoDB" id="10065302at2759"/>
<reference evidence="7 9" key="2">
    <citation type="journal article" date="2013" name="Nature">
        <title>Insights into bilaterian evolution from three spiralian genomes.</title>
        <authorList>
            <person name="Simakov O."/>
            <person name="Marletaz F."/>
            <person name="Cho S.J."/>
            <person name="Edsinger-Gonzales E."/>
            <person name="Havlak P."/>
            <person name="Hellsten U."/>
            <person name="Kuo D.H."/>
            <person name="Larsson T."/>
            <person name="Lv J."/>
            <person name="Arendt D."/>
            <person name="Savage R."/>
            <person name="Osoegawa K."/>
            <person name="de Jong P."/>
            <person name="Grimwood J."/>
            <person name="Chapman J.A."/>
            <person name="Shapiro H."/>
            <person name="Aerts A."/>
            <person name="Otillar R.P."/>
            <person name="Terry A.Y."/>
            <person name="Boore J.L."/>
            <person name="Grigoriev I.V."/>
            <person name="Lindberg D.R."/>
            <person name="Seaver E.C."/>
            <person name="Weisblat D.A."/>
            <person name="Putnam N.H."/>
            <person name="Rokhsar D.S."/>
        </authorList>
    </citation>
    <scope>NUCLEOTIDE SEQUENCE</scope>
</reference>
<dbReference type="InterPro" id="IPR028082">
    <property type="entry name" value="Peripla_BP_I"/>
</dbReference>
<dbReference type="Pfam" id="PF01094">
    <property type="entry name" value="ANF_receptor"/>
    <property type="match status" value="1"/>
</dbReference>
<dbReference type="InParanoid" id="T1FBW1"/>
<keyword evidence="2" id="KW-0812">Transmembrane</keyword>
<dbReference type="Gene3D" id="3.40.50.2300">
    <property type="match status" value="1"/>
</dbReference>
<dbReference type="HOGENOM" id="CLU_802352_0_0_1"/>
<dbReference type="Proteomes" id="UP000015101">
    <property type="component" value="Unassembled WGS sequence"/>
</dbReference>
<evidence type="ECO:0000313" key="8">
    <source>
        <dbReference type="EnsemblMetazoa" id="HelroP177574"/>
    </source>
</evidence>
<dbReference type="InterPro" id="IPR052612">
    <property type="entry name" value="ANP_Clearance_Receptor"/>
</dbReference>
<dbReference type="InterPro" id="IPR001828">
    <property type="entry name" value="ANF_lig-bd_rcpt"/>
</dbReference>
<dbReference type="AlphaFoldDB" id="T1FBW1"/>
<evidence type="ECO:0000313" key="7">
    <source>
        <dbReference type="EMBL" id="ESN97916.1"/>
    </source>
</evidence>
<organism evidence="8 9">
    <name type="scientific">Helobdella robusta</name>
    <name type="common">Californian leech</name>
    <dbReference type="NCBI Taxonomy" id="6412"/>
    <lineage>
        <taxon>Eukaryota</taxon>
        <taxon>Metazoa</taxon>
        <taxon>Spiralia</taxon>
        <taxon>Lophotrochozoa</taxon>
        <taxon>Annelida</taxon>
        <taxon>Clitellata</taxon>
        <taxon>Hirudinea</taxon>
        <taxon>Rhynchobdellida</taxon>
        <taxon>Glossiphoniidae</taxon>
        <taxon>Helobdella</taxon>
    </lineage>
</organism>
<dbReference type="EMBL" id="KB097269">
    <property type="protein sequence ID" value="ESN97916.1"/>
    <property type="molecule type" value="Genomic_DNA"/>
</dbReference>
<evidence type="ECO:0000256" key="5">
    <source>
        <dbReference type="SAM" id="MobiDB-lite"/>
    </source>
</evidence>
<dbReference type="SUPFAM" id="SSF53822">
    <property type="entry name" value="Periplasmic binding protein-like I"/>
    <property type="match status" value="1"/>
</dbReference>
<dbReference type="GO" id="GO:0016020">
    <property type="term" value="C:membrane"/>
    <property type="evidence" value="ECO:0007669"/>
    <property type="project" value="UniProtKB-SubCell"/>
</dbReference>
<comment type="subcellular location">
    <subcellularLocation>
        <location evidence="1">Membrane</location>
    </subcellularLocation>
</comment>
<dbReference type="CTD" id="20206310"/>
<keyword evidence="9" id="KW-1185">Reference proteome</keyword>
<protein>
    <recommendedName>
        <fullName evidence="6">Receptor ligand binding region domain-containing protein</fullName>
    </recommendedName>
</protein>
<evidence type="ECO:0000256" key="1">
    <source>
        <dbReference type="ARBA" id="ARBA00004370"/>
    </source>
</evidence>
<dbReference type="EMBL" id="AMQM01006097">
    <property type="status" value="NOT_ANNOTATED_CDS"/>
    <property type="molecule type" value="Genomic_DNA"/>
</dbReference>
<gene>
    <name evidence="8" type="primary">20206310</name>
    <name evidence="7" type="ORF">HELRODRAFT_177574</name>
</gene>
<evidence type="ECO:0000256" key="3">
    <source>
        <dbReference type="ARBA" id="ARBA00022989"/>
    </source>
</evidence>
<dbReference type="GO" id="GO:0017046">
    <property type="term" value="F:peptide hormone binding"/>
    <property type="evidence" value="ECO:0000318"/>
    <property type="project" value="GO_Central"/>
</dbReference>
<keyword evidence="3" id="KW-1133">Transmembrane helix</keyword>
<dbReference type="PANTHER" id="PTHR44755">
    <property type="entry name" value="NATRIURETIC PEPTIDE RECEPTOR 3-RELATED"/>
    <property type="match status" value="1"/>
</dbReference>
<reference evidence="9" key="1">
    <citation type="submission" date="2012-12" db="EMBL/GenBank/DDBJ databases">
        <authorList>
            <person name="Hellsten U."/>
            <person name="Grimwood J."/>
            <person name="Chapman J.A."/>
            <person name="Shapiro H."/>
            <person name="Aerts A."/>
            <person name="Otillar R.P."/>
            <person name="Terry A.Y."/>
            <person name="Boore J.L."/>
            <person name="Simakov O."/>
            <person name="Marletaz F."/>
            <person name="Cho S.-J."/>
            <person name="Edsinger-Gonzales E."/>
            <person name="Havlak P."/>
            <person name="Kuo D.-H."/>
            <person name="Larsson T."/>
            <person name="Lv J."/>
            <person name="Arendt D."/>
            <person name="Savage R."/>
            <person name="Osoegawa K."/>
            <person name="de Jong P."/>
            <person name="Lindberg D.R."/>
            <person name="Seaver E.C."/>
            <person name="Weisblat D.A."/>
            <person name="Putnam N.H."/>
            <person name="Grigoriev I.V."/>
            <person name="Rokhsar D.S."/>
        </authorList>
    </citation>
    <scope>NUCLEOTIDE SEQUENCE</scope>
</reference>
<name>T1FBW1_HELRO</name>
<keyword evidence="4" id="KW-0472">Membrane</keyword>
<dbReference type="KEGG" id="hro:HELRODRAFT_177574"/>